<feature type="transmembrane region" description="Helical" evidence="2">
    <location>
        <begin position="124"/>
        <end position="141"/>
    </location>
</feature>
<protein>
    <recommendedName>
        <fullName evidence="3">LCCL domain-containing protein</fullName>
    </recommendedName>
</protein>
<name>A0A369K3G0_HYPMA</name>
<dbReference type="OrthoDB" id="441660at2759"/>
<accession>A0A369K3G0</accession>
<comment type="caution">
    <text evidence="4">The sequence shown here is derived from an EMBL/GenBank/DDBJ whole genome shotgun (WGS) entry which is preliminary data.</text>
</comment>
<evidence type="ECO:0000256" key="2">
    <source>
        <dbReference type="SAM" id="Phobius"/>
    </source>
</evidence>
<dbReference type="PANTHER" id="PTHR31331">
    <property type="entry name" value="LCCL DOMAIN PROTEIN (AFU_ORTHOLOGUE AFUA_5G08630)"/>
    <property type="match status" value="1"/>
</dbReference>
<dbReference type="Pfam" id="PF03815">
    <property type="entry name" value="LCCL"/>
    <property type="match status" value="1"/>
</dbReference>
<keyword evidence="2" id="KW-0812">Transmembrane</keyword>
<reference evidence="4" key="1">
    <citation type="submission" date="2018-04" db="EMBL/GenBank/DDBJ databases">
        <title>Whole genome sequencing of Hypsizygus marmoreus.</title>
        <authorList>
            <person name="Choi I.-G."/>
            <person name="Min B."/>
            <person name="Kim J.-G."/>
            <person name="Kim S."/>
            <person name="Oh Y.-L."/>
            <person name="Kong W.-S."/>
            <person name="Park H."/>
            <person name="Jeong J."/>
            <person name="Song E.-S."/>
        </authorList>
    </citation>
    <scope>NUCLEOTIDE SEQUENCE [LARGE SCALE GENOMIC DNA]</scope>
    <source>
        <strain evidence="4">51987-8</strain>
    </source>
</reference>
<feature type="transmembrane region" description="Helical" evidence="2">
    <location>
        <begin position="341"/>
        <end position="360"/>
    </location>
</feature>
<dbReference type="InterPro" id="IPR036609">
    <property type="entry name" value="LCCL_sf"/>
</dbReference>
<feature type="transmembrane region" description="Helical" evidence="2">
    <location>
        <begin position="447"/>
        <end position="464"/>
    </location>
</feature>
<dbReference type="PROSITE" id="PS50820">
    <property type="entry name" value="LCCL"/>
    <property type="match status" value="1"/>
</dbReference>
<dbReference type="InterPro" id="IPR004043">
    <property type="entry name" value="LCCL"/>
</dbReference>
<dbReference type="EMBL" id="LUEZ02000010">
    <property type="protein sequence ID" value="RDB28488.1"/>
    <property type="molecule type" value="Genomic_DNA"/>
</dbReference>
<sequence>MQPSTSSSSESSHRVDPAPFIDNRDRKGRSLQLVEFVGDSEQAATPVIRESRLVRFNKKVTYRHPRASARITRFVNYWRGPRPKVDLPEPKPFLNIDWNIRGRYVVLPLESIFIRVTQPLTKPWLLLILGAAYIIGFAFFSRAQSFLTPSSSFIGCTAAYWASNNNCGLNGGLCGPFTNSTFEFRCPAQCNGVILQNPRTIGNDQVVFKPLIVGGGDANKTYRGDSFICAAANQAGLITNSKGGCASLELIGNYTDFLPATANGLTSIGFPSVFPLSFRFRDATSLTHCEDNRNGALAFNVIITWMLFSILRPTSIVLYWCLVCIGYWHISLFSQPRGEPPPISVAFGTFLPALFIAYAFWRLAFRFTLPAFSRAPLEGAIWYLGPFWVGVLTNLTTDKLPISRLTASDISRRSGAIVALVVIVVVVAIIVANQVRVIRKTGWLPHYLGWYILGGLVTLVISQLPGLQLRLHHYILAMVLLPGTAFPTRLSAVYQGFLLGLFLNGAAAFGFDSILQTAGELRQDGPQGSLLPTFLTNSTNFNSSIAFVNQTIAWDGLSGTWDGFSLLVDDVERYAGNALNFSLAAFDPAIPHFFRLAFKAGAETSDFTMPAVLWPNGTWVDPLPGPS</sequence>
<keyword evidence="2" id="KW-0472">Membrane</keyword>
<feature type="transmembrane region" description="Helical" evidence="2">
    <location>
        <begin position="471"/>
        <end position="490"/>
    </location>
</feature>
<feature type="compositionally biased region" description="Low complexity" evidence="1">
    <location>
        <begin position="1"/>
        <end position="10"/>
    </location>
</feature>
<evidence type="ECO:0000259" key="3">
    <source>
        <dbReference type="PROSITE" id="PS50820"/>
    </source>
</evidence>
<dbReference type="InParanoid" id="A0A369K3G0"/>
<organism evidence="4 5">
    <name type="scientific">Hypsizygus marmoreus</name>
    <name type="common">White beech mushroom</name>
    <name type="synonym">Agaricus marmoreus</name>
    <dbReference type="NCBI Taxonomy" id="39966"/>
    <lineage>
        <taxon>Eukaryota</taxon>
        <taxon>Fungi</taxon>
        <taxon>Dikarya</taxon>
        <taxon>Basidiomycota</taxon>
        <taxon>Agaricomycotina</taxon>
        <taxon>Agaricomycetes</taxon>
        <taxon>Agaricomycetidae</taxon>
        <taxon>Agaricales</taxon>
        <taxon>Tricholomatineae</taxon>
        <taxon>Lyophyllaceae</taxon>
        <taxon>Hypsizygus</taxon>
    </lineage>
</organism>
<feature type="region of interest" description="Disordered" evidence="1">
    <location>
        <begin position="1"/>
        <end position="24"/>
    </location>
</feature>
<feature type="transmembrane region" description="Helical" evidence="2">
    <location>
        <begin position="317"/>
        <end position="334"/>
    </location>
</feature>
<evidence type="ECO:0000256" key="1">
    <source>
        <dbReference type="SAM" id="MobiDB-lite"/>
    </source>
</evidence>
<dbReference type="PANTHER" id="PTHR31331:SF1">
    <property type="entry name" value="CYSTEINE RICH SECRETORY PROTEIN LCCL DOMAIN CONTAINING 2"/>
    <property type="match status" value="1"/>
</dbReference>
<dbReference type="Proteomes" id="UP000076154">
    <property type="component" value="Unassembled WGS sequence"/>
</dbReference>
<feature type="transmembrane region" description="Helical" evidence="2">
    <location>
        <begin position="417"/>
        <end position="435"/>
    </location>
</feature>
<evidence type="ECO:0000313" key="5">
    <source>
        <dbReference type="Proteomes" id="UP000076154"/>
    </source>
</evidence>
<dbReference type="STRING" id="39966.A0A369K3G0"/>
<gene>
    <name evidence="4" type="ORF">Hypma_015676</name>
</gene>
<dbReference type="AlphaFoldDB" id="A0A369K3G0"/>
<proteinExistence type="predicted"/>
<evidence type="ECO:0000313" key="4">
    <source>
        <dbReference type="EMBL" id="RDB28488.1"/>
    </source>
</evidence>
<keyword evidence="5" id="KW-1185">Reference proteome</keyword>
<dbReference type="SUPFAM" id="SSF69848">
    <property type="entry name" value="LCCL domain"/>
    <property type="match status" value="1"/>
</dbReference>
<dbReference type="InterPro" id="IPR051957">
    <property type="entry name" value="CRISP-LCCL_domain"/>
</dbReference>
<dbReference type="Gene3D" id="2.170.130.20">
    <property type="entry name" value="LCCL-like domain"/>
    <property type="match status" value="1"/>
</dbReference>
<feature type="domain" description="LCCL" evidence="3">
    <location>
        <begin position="173"/>
        <end position="268"/>
    </location>
</feature>
<keyword evidence="2" id="KW-1133">Transmembrane helix</keyword>